<feature type="compositionally biased region" description="Low complexity" evidence="3">
    <location>
        <begin position="893"/>
        <end position="907"/>
    </location>
</feature>
<feature type="region of interest" description="Disordered" evidence="3">
    <location>
        <begin position="213"/>
        <end position="247"/>
    </location>
</feature>
<dbReference type="GO" id="GO:0030414">
    <property type="term" value="F:peptidase inhibitor activity"/>
    <property type="evidence" value="ECO:0007669"/>
    <property type="project" value="UniProtKB-KW"/>
</dbReference>
<comment type="caution">
    <text evidence="6">The sequence shown here is derived from an EMBL/GenBank/DDBJ whole genome shotgun (WGS) entry which is preliminary data.</text>
</comment>
<evidence type="ECO:0000256" key="2">
    <source>
        <dbReference type="ARBA" id="ARBA00023157"/>
    </source>
</evidence>
<dbReference type="SUPFAM" id="SSF57567">
    <property type="entry name" value="Serine protease inhibitors"/>
    <property type="match status" value="7"/>
</dbReference>
<dbReference type="CDD" id="cd19941">
    <property type="entry name" value="TIL"/>
    <property type="match status" value="7"/>
</dbReference>
<name>A0A443QYV2_9ACAR</name>
<dbReference type="AlphaFoldDB" id="A0A443QYV2"/>
<keyword evidence="7" id="KW-1185">Reference proteome</keyword>
<feature type="region of interest" description="Disordered" evidence="3">
    <location>
        <begin position="89"/>
        <end position="146"/>
    </location>
</feature>
<feature type="compositionally biased region" description="Pro residues" evidence="3">
    <location>
        <begin position="226"/>
        <end position="238"/>
    </location>
</feature>
<feature type="region of interest" description="Disordered" evidence="3">
    <location>
        <begin position="320"/>
        <end position="372"/>
    </location>
</feature>
<feature type="domain" description="TIL" evidence="5">
    <location>
        <begin position="30"/>
        <end position="87"/>
    </location>
</feature>
<feature type="region of interest" description="Disordered" evidence="3">
    <location>
        <begin position="549"/>
        <end position="580"/>
    </location>
</feature>
<dbReference type="OrthoDB" id="7575919at2759"/>
<organism evidence="6 7">
    <name type="scientific">Dinothrombium tinctorium</name>
    <dbReference type="NCBI Taxonomy" id="1965070"/>
    <lineage>
        <taxon>Eukaryota</taxon>
        <taxon>Metazoa</taxon>
        <taxon>Ecdysozoa</taxon>
        <taxon>Arthropoda</taxon>
        <taxon>Chelicerata</taxon>
        <taxon>Arachnida</taxon>
        <taxon>Acari</taxon>
        <taxon>Acariformes</taxon>
        <taxon>Trombidiformes</taxon>
        <taxon>Prostigmata</taxon>
        <taxon>Anystina</taxon>
        <taxon>Parasitengona</taxon>
        <taxon>Trombidioidea</taxon>
        <taxon>Trombidiidae</taxon>
        <taxon>Dinothrombium</taxon>
    </lineage>
</organism>
<dbReference type="Pfam" id="PF01826">
    <property type="entry name" value="TIL"/>
    <property type="match status" value="7"/>
</dbReference>
<feature type="signal peptide" evidence="4">
    <location>
        <begin position="1"/>
        <end position="16"/>
    </location>
</feature>
<dbReference type="PANTHER" id="PTHR23259:SF70">
    <property type="entry name" value="ACCESSORY GLAND PROTEIN ACP62F-RELATED"/>
    <property type="match status" value="1"/>
</dbReference>
<feature type="domain" description="TIL" evidence="5">
    <location>
        <begin position="373"/>
        <end position="429"/>
    </location>
</feature>
<dbReference type="Gene3D" id="2.10.25.10">
    <property type="entry name" value="Laminin"/>
    <property type="match status" value="7"/>
</dbReference>
<keyword evidence="4" id="KW-0732">Signal</keyword>
<keyword evidence="1" id="KW-0646">Protease inhibitor</keyword>
<keyword evidence="2" id="KW-1015">Disulfide bond</keyword>
<evidence type="ECO:0000256" key="3">
    <source>
        <dbReference type="SAM" id="MobiDB-lite"/>
    </source>
</evidence>
<evidence type="ECO:0000256" key="1">
    <source>
        <dbReference type="ARBA" id="ARBA00022690"/>
    </source>
</evidence>
<feature type="domain" description="TIL" evidence="5">
    <location>
        <begin position="594"/>
        <end position="648"/>
    </location>
</feature>
<sequence>MHYIAVFSLSFLLVNAHSDPERLTFYPSECRADEVFNRCGSVCHPTCESLNIPDELRYCTKQCVIGCFCREGLYRHSNGQCVSKELCPRTPKDEQPTARVEQEKIDVDAADIVRPSVPSRPRPTPPSVPESRGLLPPHIRPDRPSLEPQACRADEEFQSCGSACHPTCEIFTNPNALIYCTKQCVIGCFCREGLYRNSNGQCVPPETCLRAPREPKGRSDFEPSVPYRPRPAPTPAPKAPGLFPTQIRPERPTFDAQTCRTDEQYRSCGSVCDDTCSTIGLSELRPCTLQCISGCFCIPPRVRAENSGCVLPEECNITQGTFQPRPDFPRQPDFPRRPESPRGERKYPPQAPDITPGTDRINPDRPVNSPLECRSDETYNTCGSVCDDTCTSIYESPYRPCTYQCVIGCFCQKPLVRGADGRCVTRESCPAPKIPHSPYDPQYPQRPFPTQSPQQNFTQPKRPTDGKTSPQRPQQGPFIELHPEKQNQTASYQCGANERYSTCGSACEDTCDTIYDRRPRACTYQCVIGCFCLTGYVRDRNGNCVTPSQCPPPTKQPTKGGKQVDVPAVQTKSPPVTPTEYINPVRSAQSQYECRPDEFFQSCGSSCSETCTSPNSPEVCSAQCLTGCFCLPPLVREADGRCVQKNECQNATAQHSPLPPGQNVPKGPDSKTVEIKPERGTFDARNCRADEEYHICGSACDETCSTKPGPRPCTLQCVIGCFCKAPKLRAADGNCVLRSECHLHQNISSPSVQQIDQESPQRPGYPQKGPSQPTYPRVPQRPDYPQTGYPQKSPQRPDYSQKGPSQPTYPGVPQRPYYPQPGYPQKSPQQPGYPQKGPSQPTYPRVPQRPYYPQPGYPQKSPQRPGYPQKGPSQPTYPGVPQRPNYPRKLPQRPDYPQQLLPQPNYPGISQKHECPQPGYAPQQTPQHPDYYQPGYSQQPGYPQDILRIRTQA</sequence>
<feature type="compositionally biased region" description="Polar residues" evidence="3">
    <location>
        <begin position="748"/>
        <end position="760"/>
    </location>
</feature>
<dbReference type="InterPro" id="IPR002919">
    <property type="entry name" value="TIL_dom"/>
</dbReference>
<evidence type="ECO:0000259" key="5">
    <source>
        <dbReference type="Pfam" id="PF01826"/>
    </source>
</evidence>
<accession>A0A443QYV2</accession>
<dbReference type="EMBL" id="NCKU01003098">
    <property type="protein sequence ID" value="RWS08176.1"/>
    <property type="molecule type" value="Genomic_DNA"/>
</dbReference>
<reference evidence="6 7" key="1">
    <citation type="journal article" date="2018" name="Gigascience">
        <title>Genomes of trombidid mites reveal novel predicted allergens and laterally-transferred genes associated with secondary metabolism.</title>
        <authorList>
            <person name="Dong X."/>
            <person name="Chaisiri K."/>
            <person name="Xia D."/>
            <person name="Armstrong S.D."/>
            <person name="Fang Y."/>
            <person name="Donnelly M.J."/>
            <person name="Kadowaki T."/>
            <person name="McGarry J.W."/>
            <person name="Darby A.C."/>
            <person name="Makepeace B.L."/>
        </authorList>
    </citation>
    <scope>NUCLEOTIDE SEQUENCE [LARGE SCALE GENOMIC DNA]</scope>
    <source>
        <strain evidence="6">UoL-WK</strain>
    </source>
</reference>
<dbReference type="PANTHER" id="PTHR23259">
    <property type="entry name" value="RIDDLE"/>
    <property type="match status" value="1"/>
</dbReference>
<dbReference type="Proteomes" id="UP000285301">
    <property type="component" value="Unassembled WGS sequence"/>
</dbReference>
<evidence type="ECO:0000313" key="6">
    <source>
        <dbReference type="EMBL" id="RWS08176.1"/>
    </source>
</evidence>
<feature type="domain" description="TIL" evidence="5">
    <location>
        <begin position="259"/>
        <end position="315"/>
    </location>
</feature>
<feature type="compositionally biased region" description="Basic and acidic residues" evidence="3">
    <location>
        <begin position="327"/>
        <end position="347"/>
    </location>
</feature>
<dbReference type="STRING" id="1965070.A0A443QYV2"/>
<feature type="region of interest" description="Disordered" evidence="3">
    <location>
        <begin position="434"/>
        <end position="482"/>
    </location>
</feature>
<feature type="compositionally biased region" description="Pro residues" evidence="3">
    <location>
        <begin position="118"/>
        <end position="128"/>
    </location>
</feature>
<protein>
    <submittedName>
        <fullName evidence="6">Zonadhesin-like protein</fullName>
    </submittedName>
</protein>
<dbReference type="InterPro" id="IPR036084">
    <property type="entry name" value="Ser_inhib-like_sf"/>
</dbReference>
<proteinExistence type="predicted"/>
<evidence type="ECO:0000256" key="4">
    <source>
        <dbReference type="SAM" id="SignalP"/>
    </source>
</evidence>
<feature type="domain" description="TIL" evidence="5">
    <location>
        <begin position="687"/>
        <end position="741"/>
    </location>
</feature>
<feature type="domain" description="TIL" evidence="5">
    <location>
        <begin position="151"/>
        <end position="208"/>
    </location>
</feature>
<evidence type="ECO:0000313" key="7">
    <source>
        <dbReference type="Proteomes" id="UP000285301"/>
    </source>
</evidence>
<feature type="compositionally biased region" description="Polar residues" evidence="3">
    <location>
        <begin position="448"/>
        <end position="474"/>
    </location>
</feature>
<feature type="chain" id="PRO_5019252563" evidence="4">
    <location>
        <begin position="17"/>
        <end position="953"/>
    </location>
</feature>
<feature type="domain" description="TIL" evidence="5">
    <location>
        <begin position="494"/>
        <end position="550"/>
    </location>
</feature>
<gene>
    <name evidence="6" type="ORF">B4U79_02804</name>
</gene>
<feature type="compositionally biased region" description="Low complexity" evidence="3">
    <location>
        <begin position="823"/>
        <end position="849"/>
    </location>
</feature>
<feature type="compositionally biased region" description="Basic and acidic residues" evidence="3">
    <location>
        <begin position="89"/>
        <end position="107"/>
    </location>
</feature>
<feature type="region of interest" description="Disordered" evidence="3">
    <location>
        <begin position="748"/>
        <end position="953"/>
    </location>
</feature>
<dbReference type="InterPro" id="IPR051368">
    <property type="entry name" value="SerProtInhib-TIL_Domain"/>
</dbReference>
<feature type="compositionally biased region" description="Low complexity" evidence="3">
    <location>
        <begin position="929"/>
        <end position="945"/>
    </location>
</feature>
<feature type="region of interest" description="Disordered" evidence="3">
    <location>
        <begin position="652"/>
        <end position="674"/>
    </location>
</feature>